<comment type="caution">
    <text evidence="1">The sequence shown here is derived from an EMBL/GenBank/DDBJ whole genome shotgun (WGS) entry which is preliminary data.</text>
</comment>
<name>A0A2H9TCP7_9ZZZZ</name>
<protein>
    <submittedName>
        <fullName evidence="1">Uncharacterized protein</fullName>
    </submittedName>
</protein>
<evidence type="ECO:0000313" key="1">
    <source>
        <dbReference type="EMBL" id="PJE80963.1"/>
    </source>
</evidence>
<reference evidence="1" key="1">
    <citation type="journal article" date="2017" name="Appl. Environ. Microbiol.">
        <title>Molecular characterization of an Endozoicomonas-like organism causing infection in king scallop Pecten maximus L.</title>
        <authorList>
            <person name="Cano I."/>
            <person name="van Aerle R."/>
            <person name="Ross S."/>
            <person name="Verner-Jeffreys D.W."/>
            <person name="Paley R.K."/>
            <person name="Rimmer G."/>
            <person name="Ryder D."/>
            <person name="Hooper P."/>
            <person name="Stone D."/>
            <person name="Feist S.W."/>
        </authorList>
    </citation>
    <scope>NUCLEOTIDE SEQUENCE</scope>
</reference>
<organism evidence="1">
    <name type="scientific">invertebrate metagenome</name>
    <dbReference type="NCBI Taxonomy" id="1711999"/>
    <lineage>
        <taxon>unclassified sequences</taxon>
        <taxon>metagenomes</taxon>
        <taxon>organismal metagenomes</taxon>
    </lineage>
</organism>
<dbReference type="AlphaFoldDB" id="A0A2H9TCP7"/>
<accession>A0A2H9TCP7</accession>
<dbReference type="EMBL" id="NSIT01000001">
    <property type="protein sequence ID" value="PJE80963.1"/>
    <property type="molecule type" value="Genomic_DNA"/>
</dbReference>
<gene>
    <name evidence="1" type="ORF">CI610_00016</name>
</gene>
<proteinExistence type="predicted"/>
<sequence length="96" mass="11406">MAAFYIHAFEIKSYERLFPEIIVHIKNAHSVKDIYGWKVTDSSDIDWLAIDRTDLKDSVVEYYRKFIGEMASLNQLKMKSLMSWIIGVLRFWVIFL</sequence>